<reference evidence="1 2" key="1">
    <citation type="submission" date="2020-08" db="EMBL/GenBank/DDBJ databases">
        <title>Genomic Encyclopedia of Type Strains, Phase IV (KMG-IV): sequencing the most valuable type-strain genomes for metagenomic binning, comparative biology and taxonomic classification.</title>
        <authorList>
            <person name="Goeker M."/>
        </authorList>
    </citation>
    <scope>NUCLEOTIDE SEQUENCE [LARGE SCALE GENOMIC DNA]</scope>
    <source>
        <strain evidence="1 2">DSM 25622</strain>
    </source>
</reference>
<sequence>MTIPAIRFRSEAEAAAALRLAGPAGVLLVSAPGAAAWPGAAVVAAMVARAAAAHPSAPHRAALDCGAAPGLALDALRQGWRLLVLDPAHPSFPAVEAAAAELGATLLPVPPEALDLSRLDLRKPGGRAILARHLGAPAPEGSAPGGAAGASCP</sequence>
<dbReference type="RefSeq" id="WP_184519619.1">
    <property type="nucleotide sequence ID" value="NZ_JACIJD010000012.1"/>
</dbReference>
<dbReference type="Proteomes" id="UP000580654">
    <property type="component" value="Unassembled WGS sequence"/>
</dbReference>
<accession>A0A840Y291</accession>
<name>A0A840Y291_9PROT</name>
<evidence type="ECO:0000313" key="2">
    <source>
        <dbReference type="Proteomes" id="UP000580654"/>
    </source>
</evidence>
<dbReference type="EMBL" id="JACIJD010000012">
    <property type="protein sequence ID" value="MBB5694855.1"/>
    <property type="molecule type" value="Genomic_DNA"/>
</dbReference>
<dbReference type="AlphaFoldDB" id="A0A840Y291"/>
<proteinExistence type="predicted"/>
<evidence type="ECO:0000313" key="1">
    <source>
        <dbReference type="EMBL" id="MBB5694855.1"/>
    </source>
</evidence>
<comment type="caution">
    <text evidence="1">The sequence shown here is derived from an EMBL/GenBank/DDBJ whole genome shotgun (WGS) entry which is preliminary data.</text>
</comment>
<organism evidence="1 2">
    <name type="scientific">Muricoccus pecuniae</name>
    <dbReference type="NCBI Taxonomy" id="693023"/>
    <lineage>
        <taxon>Bacteria</taxon>
        <taxon>Pseudomonadati</taxon>
        <taxon>Pseudomonadota</taxon>
        <taxon>Alphaproteobacteria</taxon>
        <taxon>Acetobacterales</taxon>
        <taxon>Roseomonadaceae</taxon>
        <taxon>Muricoccus</taxon>
    </lineage>
</organism>
<protein>
    <submittedName>
        <fullName evidence="1">Uncharacterized protein</fullName>
    </submittedName>
</protein>
<gene>
    <name evidence="1" type="ORF">FHS87_002907</name>
</gene>
<keyword evidence="2" id="KW-1185">Reference proteome</keyword>